<dbReference type="InterPro" id="IPR010158">
    <property type="entry name" value="Amidase_Cbmase"/>
</dbReference>
<feature type="binding site" evidence="7">
    <location>
        <position position="100"/>
    </location>
    <ligand>
        <name>Zn(2+)</name>
        <dbReference type="ChEBI" id="CHEBI:29105"/>
        <label>1</label>
    </ligand>
</feature>
<dbReference type="GO" id="GO:0016813">
    <property type="term" value="F:hydrolase activity, acting on carbon-nitrogen (but not peptide) bonds, in linear amidines"/>
    <property type="evidence" value="ECO:0007669"/>
    <property type="project" value="InterPro"/>
</dbReference>
<sequence>MAGPEAVLDGVTFPWGRRMIDSDRFLDDLRTLRAIGGRGTGVVRRAFDAQDVRARHWLATQFAEAGLEARIDPAGNVWGLRGPLLIGSHTDTQPEGGWLDGALGVIAGLAVARHNPGVSVVSFQDEEGRFGATTGSEIWTGALTLEDADRLADLEGVTFGAARQALPATGDFPRPDRFTAYLEPHIEQGPVLDAEALAAGVVTAIVGLRQITVELTGQQNHAGTTPMPLRVDALRGLSDVDHLLRDRLRNVVTPQSVWTIGHVSLHPNAPSAIPGRVRFTVQWRDAETARLDRMEGVIRDALVQVADASGLGLAVSDTSVLPPVAMDETLRAALQDSARKHAPDAWRDMPSGALHDATNVSRVLPVAMLFAPSIGGISHDFAEDTAEADLVTCLNILAGAADSLT</sequence>
<feature type="binding site" evidence="7">
    <location>
        <position position="379"/>
    </location>
    <ligand>
        <name>Zn(2+)</name>
        <dbReference type="ChEBI" id="CHEBI:29105"/>
        <label>2</label>
    </ligand>
</feature>
<dbReference type="InterPro" id="IPR036264">
    <property type="entry name" value="Bact_exopeptidase_dim_dom"/>
</dbReference>
<keyword evidence="9" id="KW-1185">Reference proteome</keyword>
<comment type="cofactor">
    <cofactor evidence="7">
        <name>Zn(2+)</name>
        <dbReference type="ChEBI" id="CHEBI:29105"/>
    </cofactor>
    <text evidence="7">Binds 2 Zn(2+) ions per subunit.</text>
</comment>
<evidence type="ECO:0000256" key="6">
    <source>
        <dbReference type="ARBA" id="ARBA00023211"/>
    </source>
</evidence>
<dbReference type="PANTHER" id="PTHR32494:SF19">
    <property type="entry name" value="ALLANTOATE DEIMINASE-RELATED"/>
    <property type="match status" value="1"/>
</dbReference>
<keyword evidence="4 7" id="KW-0479">Metal-binding</keyword>
<dbReference type="Pfam" id="PF01546">
    <property type="entry name" value="Peptidase_M20"/>
    <property type="match status" value="1"/>
</dbReference>
<accession>A0A1I3NMW0</accession>
<dbReference type="EMBL" id="FORA01000002">
    <property type="protein sequence ID" value="SFJ10611.1"/>
    <property type="molecule type" value="Genomic_DNA"/>
</dbReference>
<feature type="binding site" evidence="7">
    <location>
        <position position="185"/>
    </location>
    <ligand>
        <name>Zn(2+)</name>
        <dbReference type="ChEBI" id="CHEBI:29105"/>
        <label>1</label>
    </ligand>
</feature>
<evidence type="ECO:0000256" key="2">
    <source>
        <dbReference type="ARBA" id="ARBA00006153"/>
    </source>
</evidence>
<feature type="binding site" evidence="7">
    <location>
        <position position="127"/>
    </location>
    <ligand>
        <name>Zn(2+)</name>
        <dbReference type="ChEBI" id="CHEBI:29105"/>
        <label>2</label>
    </ligand>
</feature>
<keyword evidence="5 8" id="KW-0378">Hydrolase</keyword>
<comment type="cofactor">
    <cofactor evidence="1">
        <name>Mn(2+)</name>
        <dbReference type="ChEBI" id="CHEBI:29035"/>
    </cofactor>
</comment>
<keyword evidence="7" id="KW-0862">Zinc</keyword>
<dbReference type="SUPFAM" id="SSF55031">
    <property type="entry name" value="Bacterial exopeptidase dimerisation domain"/>
    <property type="match status" value="1"/>
</dbReference>
<dbReference type="InterPro" id="IPR002933">
    <property type="entry name" value="Peptidase_M20"/>
</dbReference>
<evidence type="ECO:0000256" key="1">
    <source>
        <dbReference type="ARBA" id="ARBA00001936"/>
    </source>
</evidence>
<keyword evidence="6" id="KW-0464">Manganese</keyword>
<dbReference type="AlphaFoldDB" id="A0A1I3NMW0"/>
<organism evidence="8 9">
    <name type="scientific">Jannaschia pohangensis</name>
    <dbReference type="NCBI Taxonomy" id="390807"/>
    <lineage>
        <taxon>Bacteria</taxon>
        <taxon>Pseudomonadati</taxon>
        <taxon>Pseudomonadota</taxon>
        <taxon>Alphaproteobacteria</taxon>
        <taxon>Rhodobacterales</taxon>
        <taxon>Roseobacteraceae</taxon>
        <taxon>Jannaschia</taxon>
    </lineage>
</organism>
<feature type="binding site" evidence="7">
    <location>
        <position position="100"/>
    </location>
    <ligand>
        <name>Zn(2+)</name>
        <dbReference type="ChEBI" id="CHEBI:29105"/>
        <label>2</label>
    </ligand>
</feature>
<reference evidence="8 9" key="1">
    <citation type="submission" date="2016-10" db="EMBL/GenBank/DDBJ databases">
        <authorList>
            <person name="de Groot N.N."/>
        </authorList>
    </citation>
    <scope>NUCLEOTIDE SEQUENCE [LARGE SCALE GENOMIC DNA]</scope>
    <source>
        <strain evidence="8 9">DSM 19073</strain>
    </source>
</reference>
<dbReference type="SUPFAM" id="SSF53187">
    <property type="entry name" value="Zn-dependent exopeptidases"/>
    <property type="match status" value="1"/>
</dbReference>
<dbReference type="Proteomes" id="UP000199110">
    <property type="component" value="Unassembled WGS sequence"/>
</dbReference>
<evidence type="ECO:0000256" key="3">
    <source>
        <dbReference type="ARBA" id="ARBA00011738"/>
    </source>
</evidence>
<dbReference type="PANTHER" id="PTHR32494">
    <property type="entry name" value="ALLANTOATE DEIMINASE-RELATED"/>
    <property type="match status" value="1"/>
</dbReference>
<dbReference type="NCBIfam" id="TIGR01879">
    <property type="entry name" value="hydantase"/>
    <property type="match status" value="1"/>
</dbReference>
<evidence type="ECO:0000256" key="7">
    <source>
        <dbReference type="PIRSR" id="PIRSR001235-1"/>
    </source>
</evidence>
<dbReference type="Gene3D" id="3.30.70.360">
    <property type="match status" value="1"/>
</dbReference>
<evidence type="ECO:0000256" key="5">
    <source>
        <dbReference type="ARBA" id="ARBA00022801"/>
    </source>
</evidence>
<dbReference type="STRING" id="390807.SAMN04488095_2200"/>
<gene>
    <name evidence="8" type="ORF">SAMN04488095_2200</name>
</gene>
<feature type="binding site" evidence="7">
    <location>
        <position position="89"/>
    </location>
    <ligand>
        <name>Zn(2+)</name>
        <dbReference type="ChEBI" id="CHEBI:29105"/>
        <label>1</label>
    </ligand>
</feature>
<comment type="subunit">
    <text evidence="3">Homodimer.</text>
</comment>
<evidence type="ECO:0000313" key="9">
    <source>
        <dbReference type="Proteomes" id="UP000199110"/>
    </source>
</evidence>
<proteinExistence type="inferred from homology"/>
<protein>
    <submittedName>
        <fullName evidence="8">N-carbamoyl-L-amino-acid hydrolase</fullName>
    </submittedName>
</protein>
<comment type="similarity">
    <text evidence="2">Belongs to the peptidase M20 family.</text>
</comment>
<name>A0A1I3NMW0_9RHOB</name>
<dbReference type="PIRSF" id="PIRSF001235">
    <property type="entry name" value="Amidase_carbamoylase"/>
    <property type="match status" value="1"/>
</dbReference>
<dbReference type="Gene3D" id="3.40.630.10">
    <property type="entry name" value="Zn peptidases"/>
    <property type="match status" value="1"/>
</dbReference>
<dbReference type="GO" id="GO:0046872">
    <property type="term" value="F:metal ion binding"/>
    <property type="evidence" value="ECO:0007669"/>
    <property type="project" value="UniProtKB-KW"/>
</dbReference>
<evidence type="ECO:0000256" key="4">
    <source>
        <dbReference type="ARBA" id="ARBA00022723"/>
    </source>
</evidence>
<evidence type="ECO:0000313" key="8">
    <source>
        <dbReference type="EMBL" id="SFJ10611.1"/>
    </source>
</evidence>